<name>A0ABP8D1Z8_9FLAO</name>
<comment type="caution">
    <text evidence="3">The sequence shown here is derived from an EMBL/GenBank/DDBJ whole genome shotgun (WGS) entry which is preliminary data.</text>
</comment>
<dbReference type="RefSeq" id="WP_344715923.1">
    <property type="nucleotide sequence ID" value="NZ_BAABCB010000030.1"/>
</dbReference>
<protein>
    <recommendedName>
        <fullName evidence="2">Secretion system C-terminal sorting domain-containing protein</fullName>
    </recommendedName>
</protein>
<evidence type="ECO:0000313" key="4">
    <source>
        <dbReference type="Proteomes" id="UP001501682"/>
    </source>
</evidence>
<sequence>MKKIITNFRIFLLIGLIPIIGLGQTQIGDDIDGYTSNLLSGYSVALSNDGSVVAISSRGASNFRGVVQVFQNVDGVRTQMGNNILGEAIGDFSGASVSLSADGSVVAIGATNNSDNGESSGHVRVYKYISDDWIQVGSDIDGEALHNGSGNSVALSDDGNTVAIGAYLNDGFATNAGHVRVYENISGVWQQKGIDIDGTGSGHYSGFKVSISADGNTVAIGSPYAATNGIYHGYVKIYRYIEGGWEQLGPNIKGIGDGQCGKNVSLSADGNIVAVSAPAYSGPSHAHVRIFQYNAGTWQQIGSSINSGNANGTGHGLSISADGSIVAISSIFGSVNGANSGQVRVYQNVSNVWTQIGVNINGEAIYDQSGVGLSLSGDGSTLAIGAQYNSGNGTDAGHVRIFDLSDVLGMNHFIHKNYEIYPNPATNSLTIKTQLIDNYQFKIVNQLGQVVSEKFNNTPLTTLDVSGLIKGLYFLSINSEKGGLQTIKFIKN</sequence>
<gene>
    <name evidence="3" type="ORF">GCM10022292_31390</name>
</gene>
<reference evidence="4" key="1">
    <citation type="journal article" date="2019" name="Int. J. Syst. Evol. Microbiol.">
        <title>The Global Catalogue of Microorganisms (GCM) 10K type strain sequencing project: providing services to taxonomists for standard genome sequencing and annotation.</title>
        <authorList>
            <consortium name="The Broad Institute Genomics Platform"/>
            <consortium name="The Broad Institute Genome Sequencing Center for Infectious Disease"/>
            <person name="Wu L."/>
            <person name="Ma J."/>
        </authorList>
    </citation>
    <scope>NUCLEOTIDE SEQUENCE [LARGE SCALE GENOMIC DNA]</scope>
    <source>
        <strain evidence="4">JCM 17633</strain>
    </source>
</reference>
<evidence type="ECO:0000259" key="2">
    <source>
        <dbReference type="Pfam" id="PF18962"/>
    </source>
</evidence>
<dbReference type="NCBIfam" id="TIGR04183">
    <property type="entry name" value="Por_Secre_tail"/>
    <property type="match status" value="1"/>
</dbReference>
<dbReference type="InterPro" id="IPR011043">
    <property type="entry name" value="Gal_Oxase/kelch_b-propeller"/>
</dbReference>
<proteinExistence type="predicted"/>
<feature type="domain" description="Secretion system C-terminal sorting" evidence="2">
    <location>
        <begin position="420"/>
        <end position="484"/>
    </location>
</feature>
<evidence type="ECO:0000313" key="3">
    <source>
        <dbReference type="EMBL" id="GAA4246149.1"/>
    </source>
</evidence>
<dbReference type="EMBL" id="BAABCB010000030">
    <property type="protein sequence ID" value="GAA4246149.1"/>
    <property type="molecule type" value="Genomic_DNA"/>
</dbReference>
<dbReference type="PANTHER" id="PTHR36220:SF1">
    <property type="entry name" value="GAMMA TUBULIN COMPLEX COMPONENT C-TERMINAL DOMAIN-CONTAINING PROTEIN"/>
    <property type="match status" value="1"/>
</dbReference>
<dbReference type="SUPFAM" id="SSF50965">
    <property type="entry name" value="Galactose oxidase, central domain"/>
    <property type="match status" value="2"/>
</dbReference>
<organism evidence="3 4">
    <name type="scientific">Winogradskyella damuponensis</name>
    <dbReference type="NCBI Taxonomy" id="943939"/>
    <lineage>
        <taxon>Bacteria</taxon>
        <taxon>Pseudomonadati</taxon>
        <taxon>Bacteroidota</taxon>
        <taxon>Flavobacteriia</taxon>
        <taxon>Flavobacteriales</taxon>
        <taxon>Flavobacteriaceae</taxon>
        <taxon>Winogradskyella</taxon>
    </lineage>
</organism>
<dbReference type="Pfam" id="PF18962">
    <property type="entry name" value="Por_Secre_tail"/>
    <property type="match status" value="1"/>
</dbReference>
<keyword evidence="4" id="KW-1185">Reference proteome</keyword>
<dbReference type="Proteomes" id="UP001501682">
    <property type="component" value="Unassembled WGS sequence"/>
</dbReference>
<dbReference type="InterPro" id="IPR026444">
    <property type="entry name" value="Secre_tail"/>
</dbReference>
<evidence type="ECO:0000256" key="1">
    <source>
        <dbReference type="ARBA" id="ARBA00022729"/>
    </source>
</evidence>
<keyword evidence="1" id="KW-0732">Signal</keyword>
<accession>A0ABP8D1Z8</accession>
<dbReference type="PANTHER" id="PTHR36220">
    <property type="entry name" value="UNNAMED PRODUCT"/>
    <property type="match status" value="1"/>
</dbReference>